<dbReference type="GO" id="GO:0016324">
    <property type="term" value="C:apical plasma membrane"/>
    <property type="evidence" value="ECO:0007669"/>
    <property type="project" value="TreeGrafter"/>
</dbReference>
<keyword evidence="2" id="KW-0812">Transmembrane</keyword>
<dbReference type="Pfam" id="PF00128">
    <property type="entry name" value="Alpha-amylase"/>
    <property type="match status" value="1"/>
</dbReference>
<dbReference type="Gene3D" id="3.20.20.80">
    <property type="entry name" value="Glycosidases"/>
    <property type="match status" value="2"/>
</dbReference>
<evidence type="ECO:0000259" key="3">
    <source>
        <dbReference type="SMART" id="SM00642"/>
    </source>
</evidence>
<protein>
    <submittedName>
        <fullName evidence="4">4F2 cell-surface antigen heavy chain</fullName>
    </submittedName>
</protein>
<dbReference type="PANTHER" id="PTHR46673:SF1">
    <property type="entry name" value="4F2 CELL-SURFACE ANTIGEN HEAVY CHAIN"/>
    <property type="match status" value="1"/>
</dbReference>
<dbReference type="SUPFAM" id="SSF51445">
    <property type="entry name" value="(Trans)glycosidases"/>
    <property type="match status" value="1"/>
</dbReference>
<evidence type="ECO:0000313" key="4">
    <source>
        <dbReference type="EMBL" id="CAB3266278.1"/>
    </source>
</evidence>
<dbReference type="InterPro" id="IPR006047">
    <property type="entry name" value="GH13_cat_dom"/>
</dbReference>
<dbReference type="GO" id="GO:0016323">
    <property type="term" value="C:basolateral plasma membrane"/>
    <property type="evidence" value="ECO:0007669"/>
    <property type="project" value="TreeGrafter"/>
</dbReference>
<feature type="region of interest" description="Disordered" evidence="1">
    <location>
        <begin position="1"/>
        <end position="39"/>
    </location>
</feature>
<name>A0A6F9DTC8_9ASCI</name>
<dbReference type="Pfam" id="PF16028">
    <property type="entry name" value="SLC3A2_N"/>
    <property type="match status" value="1"/>
</dbReference>
<sequence>MGSPEKPLDVEMGDMSDETHKLNPDVKVENGLKEEEKSEETRFTGLKKEELLEISNQPKWVRARWVLFILFWLAWIGMLVAAILIVVNAPRCKPEPKPEWYQDTVVYEVDAKKYAGGFAGMNDRLEYIKELSAKTVLLTAATDPVDQKAIVDNSDKLAPLVENIHGKGTFLFIYKYYKAHFLSLLFLGMKVMVDLVVSTMSTANNYFTSSLSSCTASNPGNLCDFFIWSTTNTSTLDTTESWVYNPTRNQYYKATSADNSQAFINYDSTQAKKYLNDLVAKWFERQFDGVQLRDFKDVKSTTPARSLLDNVWTNSFANQNTSKALFAYSSLAGASLLSTNSSAPNTSPNPVLVNSEVSMLLGNAGAGKRIQSAIETWRQASSNIGSYTASPLGQQLAAARQSQYAAGLNILTVALPGVPVIRSGDEAGLTDEVFNWTSKGTPNQATNLLSFMKEMTVRKVEGIQSMHSMRFDTRNNDTTFRFLPTGSDDVLAFFRQWDTKPAILVVSNMSPNNATVNVMSDQGLKDKDGKAIESGKVTLYTFAHTLAKCKPYTLFL</sequence>
<dbReference type="EMBL" id="LR790416">
    <property type="protein sequence ID" value="CAB3266278.1"/>
    <property type="molecule type" value="mRNA"/>
</dbReference>
<keyword evidence="2" id="KW-1133">Transmembrane helix</keyword>
<dbReference type="InterPro" id="IPR031984">
    <property type="entry name" value="SLC3A2_N"/>
</dbReference>
<feature type="compositionally biased region" description="Basic and acidic residues" evidence="1">
    <location>
        <begin position="17"/>
        <end position="39"/>
    </location>
</feature>
<gene>
    <name evidence="4" type="primary">Slc3a2-001</name>
</gene>
<reference evidence="4" key="1">
    <citation type="submission" date="2020-04" db="EMBL/GenBank/DDBJ databases">
        <authorList>
            <person name="Neveu A P."/>
        </authorList>
    </citation>
    <scope>NUCLEOTIDE SEQUENCE</scope>
    <source>
        <tissue evidence="4">Whole embryo</tissue>
    </source>
</reference>
<evidence type="ECO:0000256" key="2">
    <source>
        <dbReference type="SAM" id="Phobius"/>
    </source>
</evidence>
<dbReference type="GO" id="GO:0005975">
    <property type="term" value="P:carbohydrate metabolic process"/>
    <property type="evidence" value="ECO:0007669"/>
    <property type="project" value="InterPro"/>
</dbReference>
<accession>A0A6F9DTC8</accession>
<dbReference type="GO" id="GO:0015173">
    <property type="term" value="F:aromatic amino acid transmembrane transporter activity"/>
    <property type="evidence" value="ECO:0007669"/>
    <property type="project" value="TreeGrafter"/>
</dbReference>
<dbReference type="GO" id="GO:0015190">
    <property type="term" value="F:L-leucine transmembrane transporter activity"/>
    <property type="evidence" value="ECO:0007669"/>
    <property type="project" value="TreeGrafter"/>
</dbReference>
<feature type="domain" description="Glycosyl hydrolase family 13 catalytic" evidence="3">
    <location>
        <begin position="98"/>
        <end position="470"/>
    </location>
</feature>
<dbReference type="GO" id="GO:0015180">
    <property type="term" value="F:L-alanine transmembrane transporter activity"/>
    <property type="evidence" value="ECO:0007669"/>
    <property type="project" value="TreeGrafter"/>
</dbReference>
<dbReference type="InterPro" id="IPR042280">
    <property type="entry name" value="SLC3A2"/>
</dbReference>
<dbReference type="GO" id="GO:1904273">
    <property type="term" value="P:L-alanine import across plasma membrane"/>
    <property type="evidence" value="ECO:0007669"/>
    <property type="project" value="TreeGrafter"/>
</dbReference>
<dbReference type="GO" id="GO:0015823">
    <property type="term" value="P:phenylalanine transport"/>
    <property type="evidence" value="ECO:0007669"/>
    <property type="project" value="TreeGrafter"/>
</dbReference>
<organism evidence="4">
    <name type="scientific">Phallusia mammillata</name>
    <dbReference type="NCBI Taxonomy" id="59560"/>
    <lineage>
        <taxon>Eukaryota</taxon>
        <taxon>Metazoa</taxon>
        <taxon>Chordata</taxon>
        <taxon>Tunicata</taxon>
        <taxon>Ascidiacea</taxon>
        <taxon>Phlebobranchia</taxon>
        <taxon>Ascidiidae</taxon>
        <taxon>Phallusia</taxon>
    </lineage>
</organism>
<keyword evidence="2" id="KW-0472">Membrane</keyword>
<proteinExistence type="evidence at transcript level"/>
<feature type="transmembrane region" description="Helical" evidence="2">
    <location>
        <begin position="65"/>
        <end position="87"/>
    </location>
</feature>
<dbReference type="GO" id="GO:1903801">
    <property type="term" value="P:L-leucine import across plasma membrane"/>
    <property type="evidence" value="ECO:0007669"/>
    <property type="project" value="TreeGrafter"/>
</dbReference>
<dbReference type="PANTHER" id="PTHR46673">
    <property type="entry name" value="4F2 CELL-SURFACE ANTIGEN HEAVY CHAIN"/>
    <property type="match status" value="1"/>
</dbReference>
<dbReference type="InterPro" id="IPR017853">
    <property type="entry name" value="GH"/>
</dbReference>
<dbReference type="AlphaFoldDB" id="A0A6F9DTC8"/>
<dbReference type="SMART" id="SM00642">
    <property type="entry name" value="Aamy"/>
    <property type="match status" value="1"/>
</dbReference>
<evidence type="ECO:0000256" key="1">
    <source>
        <dbReference type="SAM" id="MobiDB-lite"/>
    </source>
</evidence>